<evidence type="ECO:0000256" key="6">
    <source>
        <dbReference type="SAM" id="Phobius"/>
    </source>
</evidence>
<name>A0A1W2AAV2_9SPHI</name>
<evidence type="ECO:0000259" key="7">
    <source>
        <dbReference type="PROSITE" id="PS50850"/>
    </source>
</evidence>
<dbReference type="GO" id="GO:0022857">
    <property type="term" value="F:transmembrane transporter activity"/>
    <property type="evidence" value="ECO:0007669"/>
    <property type="project" value="InterPro"/>
</dbReference>
<dbReference type="Proteomes" id="UP000192678">
    <property type="component" value="Unassembled WGS sequence"/>
</dbReference>
<reference evidence="8 9" key="1">
    <citation type="submission" date="2017-04" db="EMBL/GenBank/DDBJ databases">
        <authorList>
            <person name="Afonso C.L."/>
            <person name="Miller P.J."/>
            <person name="Scott M.A."/>
            <person name="Spackman E."/>
            <person name="Goraichik I."/>
            <person name="Dimitrov K.M."/>
            <person name="Suarez D.L."/>
            <person name="Swayne D.E."/>
        </authorList>
    </citation>
    <scope>NUCLEOTIDE SEQUENCE [LARGE SCALE GENOMIC DNA]</scope>
    <source>
        <strain evidence="8 9">DSM 19625</strain>
    </source>
</reference>
<feature type="domain" description="Major facilitator superfamily (MFS) profile" evidence="7">
    <location>
        <begin position="16"/>
        <end position="412"/>
    </location>
</feature>
<dbReference type="InterPro" id="IPR020846">
    <property type="entry name" value="MFS_dom"/>
</dbReference>
<keyword evidence="2" id="KW-0813">Transport</keyword>
<keyword evidence="5 6" id="KW-0472">Membrane</keyword>
<feature type="transmembrane region" description="Helical" evidence="6">
    <location>
        <begin position="107"/>
        <end position="129"/>
    </location>
</feature>
<dbReference type="Pfam" id="PF07690">
    <property type="entry name" value="MFS_1"/>
    <property type="match status" value="1"/>
</dbReference>
<evidence type="ECO:0000256" key="3">
    <source>
        <dbReference type="ARBA" id="ARBA00022692"/>
    </source>
</evidence>
<feature type="transmembrane region" description="Helical" evidence="6">
    <location>
        <begin position="354"/>
        <end position="375"/>
    </location>
</feature>
<evidence type="ECO:0000256" key="5">
    <source>
        <dbReference type="ARBA" id="ARBA00023136"/>
    </source>
</evidence>
<dbReference type="EMBL" id="FWYB01000001">
    <property type="protein sequence ID" value="SMC57750.1"/>
    <property type="molecule type" value="Genomic_DNA"/>
</dbReference>
<feature type="transmembrane region" description="Helical" evidence="6">
    <location>
        <begin position="141"/>
        <end position="162"/>
    </location>
</feature>
<keyword evidence="4 6" id="KW-1133">Transmembrane helix</keyword>
<feature type="transmembrane region" description="Helical" evidence="6">
    <location>
        <begin position="222"/>
        <end position="243"/>
    </location>
</feature>
<dbReference type="STRING" id="475255.SAMN04488101_101389"/>
<dbReference type="PANTHER" id="PTHR23505">
    <property type="entry name" value="SPINSTER"/>
    <property type="match status" value="1"/>
</dbReference>
<dbReference type="InterPro" id="IPR011701">
    <property type="entry name" value="MFS"/>
</dbReference>
<evidence type="ECO:0000256" key="1">
    <source>
        <dbReference type="ARBA" id="ARBA00004141"/>
    </source>
</evidence>
<protein>
    <submittedName>
        <fullName evidence="8">Sugar phosphate permease</fullName>
    </submittedName>
</protein>
<keyword evidence="9" id="KW-1185">Reference proteome</keyword>
<gene>
    <name evidence="8" type="ORF">SAMN04488101_101389</name>
</gene>
<organism evidence="8 9">
    <name type="scientific">Pedobacter nyackensis</name>
    <dbReference type="NCBI Taxonomy" id="475255"/>
    <lineage>
        <taxon>Bacteria</taxon>
        <taxon>Pseudomonadati</taxon>
        <taxon>Bacteroidota</taxon>
        <taxon>Sphingobacteriia</taxon>
        <taxon>Sphingobacteriales</taxon>
        <taxon>Sphingobacteriaceae</taxon>
        <taxon>Pedobacter</taxon>
    </lineage>
</organism>
<feature type="transmembrane region" description="Helical" evidence="6">
    <location>
        <begin position="168"/>
        <end position="188"/>
    </location>
</feature>
<evidence type="ECO:0000313" key="8">
    <source>
        <dbReference type="EMBL" id="SMC57750.1"/>
    </source>
</evidence>
<evidence type="ECO:0000256" key="2">
    <source>
        <dbReference type="ARBA" id="ARBA00022448"/>
    </source>
</evidence>
<feature type="transmembrane region" description="Helical" evidence="6">
    <location>
        <begin position="387"/>
        <end position="407"/>
    </location>
</feature>
<feature type="transmembrane region" description="Helical" evidence="6">
    <location>
        <begin position="317"/>
        <end position="333"/>
    </location>
</feature>
<dbReference type="InterPro" id="IPR036259">
    <property type="entry name" value="MFS_trans_sf"/>
</dbReference>
<feature type="transmembrane region" description="Helical" evidence="6">
    <location>
        <begin position="293"/>
        <end position="311"/>
    </location>
</feature>
<dbReference type="AlphaFoldDB" id="A0A1W2AAV2"/>
<evidence type="ECO:0000256" key="4">
    <source>
        <dbReference type="ARBA" id="ARBA00022989"/>
    </source>
</evidence>
<evidence type="ECO:0000313" key="9">
    <source>
        <dbReference type="Proteomes" id="UP000192678"/>
    </source>
</evidence>
<feature type="transmembrane region" description="Helical" evidence="6">
    <location>
        <begin position="263"/>
        <end position="281"/>
    </location>
</feature>
<keyword evidence="3 6" id="KW-0812">Transmembrane</keyword>
<accession>A0A1W2AAV2</accession>
<comment type="subcellular location">
    <subcellularLocation>
        <location evidence="1">Membrane</location>
        <topology evidence="1">Multi-pass membrane protein</topology>
    </subcellularLocation>
</comment>
<dbReference type="Gene3D" id="1.20.1250.20">
    <property type="entry name" value="MFS general substrate transporter like domains"/>
    <property type="match status" value="2"/>
</dbReference>
<feature type="transmembrane region" description="Helical" evidence="6">
    <location>
        <begin position="55"/>
        <end position="73"/>
    </location>
</feature>
<dbReference type="GO" id="GO:0016020">
    <property type="term" value="C:membrane"/>
    <property type="evidence" value="ECO:0007669"/>
    <property type="project" value="UniProtKB-SubCell"/>
</dbReference>
<dbReference type="SUPFAM" id="SSF103473">
    <property type="entry name" value="MFS general substrate transporter"/>
    <property type="match status" value="1"/>
</dbReference>
<sequence length="420" mass="46487">MSTMEQLKKGFYKWELLVWLWLAFFLNQADRQIFNVVLPAIKDDLGLSDTQLGLVSSLFVLTIGVFIPIAGFAGDIFSRKKIIVISVFFWSLSTVFTGMSYSLIHLILFRSLAVGGGEAFYAPAANALIGQYHQKTRALAMSIHQTSLYFGVIVSGLLGGFIAERYGWHYAFFIFGFAGILIAFLIAWRLKKTPVMQYSVANTNKWGFLRESSIALFKKPTAILLGLAFACLVFVNVGYLTWMPTFLHENFGLSLTEAGFSSMFYHHIFAFFGIICGGLLSDKLALKNKKKRLVIQSLGLLLGAPFIYFLGGATTATMAYVFLGGFGFFRGIYEANLYASLFDVIEPEYRSTSVGIISMFAFVTGALSPVILGFLKPTVGLQGGISILSIAYLAGAVFIYLALKFFFDRDSALKRQETAD</sequence>
<dbReference type="PANTHER" id="PTHR23505:SF79">
    <property type="entry name" value="PROTEIN SPINSTER"/>
    <property type="match status" value="1"/>
</dbReference>
<proteinExistence type="predicted"/>
<feature type="transmembrane region" description="Helical" evidence="6">
    <location>
        <begin position="82"/>
        <end position="101"/>
    </location>
</feature>
<dbReference type="InterPro" id="IPR044770">
    <property type="entry name" value="MFS_spinster-like"/>
</dbReference>
<dbReference type="PROSITE" id="PS50850">
    <property type="entry name" value="MFS"/>
    <property type="match status" value="1"/>
</dbReference>